<organism evidence="6 7">
    <name type="scientific">Thermotoga neapolitana (strain ATCC 49049 / DSM 4359 / NBRC 107923 / NS-E)</name>
    <dbReference type="NCBI Taxonomy" id="309803"/>
    <lineage>
        <taxon>Bacteria</taxon>
        <taxon>Thermotogati</taxon>
        <taxon>Thermotogota</taxon>
        <taxon>Thermotogae</taxon>
        <taxon>Thermotogales</taxon>
        <taxon>Thermotogaceae</taxon>
        <taxon>Thermotoga</taxon>
    </lineage>
</organism>
<feature type="transmembrane region" description="Helical" evidence="4">
    <location>
        <begin position="240"/>
        <end position="257"/>
    </location>
</feature>
<dbReference type="RefSeq" id="WP_015920231.1">
    <property type="nucleotide sequence ID" value="NC_011978.1"/>
</dbReference>
<dbReference type="Proteomes" id="UP000000445">
    <property type="component" value="Chromosome"/>
</dbReference>
<accession>B9KAL1</accession>
<evidence type="ECO:0000256" key="3">
    <source>
        <dbReference type="ARBA" id="ARBA00023136"/>
    </source>
</evidence>
<dbReference type="InterPro" id="IPR036259">
    <property type="entry name" value="MFS_trans_sf"/>
</dbReference>
<dbReference type="Pfam" id="PF07690">
    <property type="entry name" value="MFS_1"/>
    <property type="match status" value="2"/>
</dbReference>
<feature type="transmembrane region" description="Helical" evidence="4">
    <location>
        <begin position="81"/>
        <end position="104"/>
    </location>
</feature>
<dbReference type="eggNOG" id="COG2814">
    <property type="taxonomic scope" value="Bacteria"/>
</dbReference>
<dbReference type="Gene3D" id="1.20.1250.20">
    <property type="entry name" value="MFS general substrate transporter like domains"/>
    <property type="match status" value="2"/>
</dbReference>
<dbReference type="SUPFAM" id="SSF103473">
    <property type="entry name" value="MFS general substrate transporter"/>
    <property type="match status" value="1"/>
</dbReference>
<dbReference type="InterPro" id="IPR011701">
    <property type="entry name" value="MFS"/>
</dbReference>
<dbReference type="InterPro" id="IPR020846">
    <property type="entry name" value="MFS_dom"/>
</dbReference>
<dbReference type="PANTHER" id="PTHR23526:SF1">
    <property type="entry name" value="MAJOR FACILITATOR SUPERFAMILY MFS_1"/>
    <property type="match status" value="1"/>
</dbReference>
<dbReference type="InterPro" id="IPR052528">
    <property type="entry name" value="Sugar_transport-like"/>
</dbReference>
<evidence type="ECO:0000256" key="4">
    <source>
        <dbReference type="SAM" id="Phobius"/>
    </source>
</evidence>
<dbReference type="KEGG" id="tna:CTN_1818"/>
<evidence type="ECO:0000313" key="6">
    <source>
        <dbReference type="EMBL" id="ACM23994.1"/>
    </source>
</evidence>
<feature type="transmembrane region" description="Helical" evidence="4">
    <location>
        <begin position="354"/>
        <end position="374"/>
    </location>
</feature>
<gene>
    <name evidence="6" type="ordered locus">CTN_1818</name>
</gene>
<feature type="transmembrane region" description="Helical" evidence="4">
    <location>
        <begin position="269"/>
        <end position="289"/>
    </location>
</feature>
<dbReference type="AlphaFoldDB" id="B9KAL1"/>
<evidence type="ECO:0000256" key="2">
    <source>
        <dbReference type="ARBA" id="ARBA00022989"/>
    </source>
</evidence>
<protein>
    <submittedName>
        <fullName evidence="6">Major facilitator superfamily MFS_1</fullName>
    </submittedName>
</protein>
<feature type="domain" description="Major facilitator superfamily (MFS) profile" evidence="5">
    <location>
        <begin position="183"/>
        <end position="413"/>
    </location>
</feature>
<name>B9KAL1_THENN</name>
<keyword evidence="1 4" id="KW-0812">Transmembrane</keyword>
<keyword evidence="3 4" id="KW-0472">Membrane</keyword>
<reference evidence="6 7" key="1">
    <citation type="journal article" date="2009" name="Biosci. Biotechnol. Biochem.">
        <title>WeGAS: a web-based microbial genome annotation system.</title>
        <authorList>
            <person name="Lee D."/>
            <person name="Seo H."/>
            <person name="Park C."/>
            <person name="Park K."/>
        </authorList>
    </citation>
    <scope>NUCLEOTIDE SEQUENCE [LARGE SCALE GENOMIC DNA]</scope>
    <source>
        <strain evidence="7">ATCC 49049 / DSM 4359 / NBRC 107923 / NS-E</strain>
    </source>
</reference>
<evidence type="ECO:0000259" key="5">
    <source>
        <dbReference type="PROSITE" id="PS50850"/>
    </source>
</evidence>
<dbReference type="STRING" id="309803.CTN_1818"/>
<dbReference type="PROSITE" id="PS50850">
    <property type="entry name" value="MFS"/>
    <property type="match status" value="1"/>
</dbReference>
<feature type="transmembrane region" description="Helical" evidence="4">
    <location>
        <begin position="296"/>
        <end position="315"/>
    </location>
</feature>
<evidence type="ECO:0000313" key="7">
    <source>
        <dbReference type="Proteomes" id="UP000000445"/>
    </source>
</evidence>
<keyword evidence="2 4" id="KW-1133">Transmembrane helix</keyword>
<proteinExistence type="predicted"/>
<feature type="transmembrane region" description="Helical" evidence="4">
    <location>
        <begin position="180"/>
        <end position="201"/>
    </location>
</feature>
<sequence>MRQLTEKDYRWNFFVNSMDYAFFSLGMTLGSIFTLFPVFAKNLGASNVELGLIPAIANLGWGIPAIWGAKYAERSPRKLKLVLEVTLGERLPYLFMVLISFYLAVPSPKLALYLSILMMGIATFSMGFLGPPWMSMIEKVIDPKRRGTFFAMGNGLGAILGVGGSIIAKRLLSEYPFPENFGYVFLTAFVFFMVSFVFLALTREVPDQVTPDDEPIWNYIKNMKHVFLDGNFRNFLIERIITSFMFASSGFITVYLLEKFSLPDDAAAAFTAIVLTSQGVSSFVFGPLGDKKGHKLNLLFSKIFYSLAVLIAFFSTDPFHAYFVFALMGLVNTTNNVGNMAITLDFVSGKRKELYMGSLYFSIAPFSFIAPLIGGKIADAFGYGFLMVATGLIGTLACFYVVKFIVDPRVKRD</sequence>
<feature type="transmembrane region" description="Helical" evidence="4">
    <location>
        <begin position="149"/>
        <end position="168"/>
    </location>
</feature>
<feature type="transmembrane region" description="Helical" evidence="4">
    <location>
        <begin position="52"/>
        <end position="69"/>
    </location>
</feature>
<evidence type="ECO:0000256" key="1">
    <source>
        <dbReference type="ARBA" id="ARBA00022692"/>
    </source>
</evidence>
<dbReference type="GO" id="GO:0022857">
    <property type="term" value="F:transmembrane transporter activity"/>
    <property type="evidence" value="ECO:0007669"/>
    <property type="project" value="InterPro"/>
</dbReference>
<feature type="transmembrane region" description="Helical" evidence="4">
    <location>
        <begin position="380"/>
        <end position="402"/>
    </location>
</feature>
<feature type="transmembrane region" description="Helical" evidence="4">
    <location>
        <begin position="20"/>
        <end position="40"/>
    </location>
</feature>
<keyword evidence="7" id="KW-1185">Reference proteome</keyword>
<feature type="transmembrane region" description="Helical" evidence="4">
    <location>
        <begin position="321"/>
        <end position="342"/>
    </location>
</feature>
<dbReference type="PANTHER" id="PTHR23526">
    <property type="entry name" value="INTEGRAL MEMBRANE TRANSPORT PROTEIN-RELATED"/>
    <property type="match status" value="1"/>
</dbReference>
<feature type="transmembrane region" description="Helical" evidence="4">
    <location>
        <begin position="110"/>
        <end position="129"/>
    </location>
</feature>
<dbReference type="EMBL" id="CP000916">
    <property type="protein sequence ID" value="ACM23994.1"/>
    <property type="molecule type" value="Genomic_DNA"/>
</dbReference>
<dbReference type="HOGENOM" id="CLU_048252_1_0_0"/>